<dbReference type="PANTHER" id="PTHR46193:SF10">
    <property type="entry name" value="6-PHOSPHOGLUCONATE PHOSPHATASE"/>
    <property type="match status" value="1"/>
</dbReference>
<accession>A0ABQ6ED32</accession>
<dbReference type="InterPro" id="IPR051600">
    <property type="entry name" value="Beta-PGM-like"/>
</dbReference>
<name>A0ABQ6ED32_9SPHN</name>
<keyword evidence="5" id="KW-0378">Hydrolase</keyword>
<comment type="cofactor">
    <cofactor evidence="1">
        <name>Mg(2+)</name>
        <dbReference type="ChEBI" id="CHEBI:18420"/>
    </cofactor>
</comment>
<organism evidence="5 6">
    <name type="scientific">Sphingomonas psychrolutea</name>
    <dbReference type="NCBI Taxonomy" id="1259676"/>
    <lineage>
        <taxon>Bacteria</taxon>
        <taxon>Pseudomonadati</taxon>
        <taxon>Pseudomonadota</taxon>
        <taxon>Alphaproteobacteria</taxon>
        <taxon>Sphingomonadales</taxon>
        <taxon>Sphingomonadaceae</taxon>
        <taxon>Sphingomonas</taxon>
    </lineage>
</organism>
<evidence type="ECO:0000256" key="3">
    <source>
        <dbReference type="ARBA" id="ARBA00022723"/>
    </source>
</evidence>
<dbReference type="Pfam" id="PF00702">
    <property type="entry name" value="Hydrolase"/>
    <property type="match status" value="1"/>
</dbReference>
<dbReference type="Proteomes" id="UP001157117">
    <property type="component" value="Unassembled WGS sequence"/>
</dbReference>
<reference evidence="6" key="1">
    <citation type="journal article" date="2019" name="Int. J. Syst. Evol. Microbiol.">
        <title>The Global Catalogue of Microorganisms (GCM) 10K type strain sequencing project: providing services to taxonomists for standard genome sequencing and annotation.</title>
        <authorList>
            <consortium name="The Broad Institute Genomics Platform"/>
            <consortium name="The Broad Institute Genome Sequencing Center for Infectious Disease"/>
            <person name="Wu L."/>
            <person name="Ma J."/>
        </authorList>
    </citation>
    <scope>NUCLEOTIDE SEQUENCE [LARGE SCALE GENOMIC DNA]</scope>
    <source>
        <strain evidence="6">NBRC 109639</strain>
    </source>
</reference>
<dbReference type="PANTHER" id="PTHR46193">
    <property type="entry name" value="6-PHOSPHOGLUCONATE PHOSPHATASE"/>
    <property type="match status" value="1"/>
</dbReference>
<dbReference type="InterPro" id="IPR023214">
    <property type="entry name" value="HAD_sf"/>
</dbReference>
<keyword evidence="4" id="KW-0460">Magnesium</keyword>
<evidence type="ECO:0000313" key="6">
    <source>
        <dbReference type="Proteomes" id="UP001157117"/>
    </source>
</evidence>
<evidence type="ECO:0000256" key="2">
    <source>
        <dbReference type="ARBA" id="ARBA00006171"/>
    </source>
</evidence>
<keyword evidence="3" id="KW-0479">Metal-binding</keyword>
<dbReference type="NCBIfam" id="TIGR01509">
    <property type="entry name" value="HAD-SF-IA-v3"/>
    <property type="match status" value="1"/>
</dbReference>
<protein>
    <submittedName>
        <fullName evidence="5">Hydrolase</fullName>
    </submittedName>
</protein>
<gene>
    <name evidence="5" type="ORF">GCM10007926_24650</name>
</gene>
<dbReference type="EMBL" id="BSPT01000025">
    <property type="protein sequence ID" value="GLT05533.1"/>
    <property type="molecule type" value="Genomic_DNA"/>
</dbReference>
<dbReference type="InterPro" id="IPR036412">
    <property type="entry name" value="HAD-like_sf"/>
</dbReference>
<dbReference type="GO" id="GO:0016787">
    <property type="term" value="F:hydrolase activity"/>
    <property type="evidence" value="ECO:0007669"/>
    <property type="project" value="UniProtKB-KW"/>
</dbReference>
<dbReference type="RefSeq" id="WP_284215229.1">
    <property type="nucleotide sequence ID" value="NZ_BSPT01000025.1"/>
</dbReference>
<dbReference type="InterPro" id="IPR023198">
    <property type="entry name" value="PGP-like_dom2"/>
</dbReference>
<dbReference type="SFLD" id="SFLDG01129">
    <property type="entry name" value="C1.5:_HAD__Beta-PGM__Phosphata"/>
    <property type="match status" value="1"/>
</dbReference>
<dbReference type="Gene3D" id="3.40.50.1000">
    <property type="entry name" value="HAD superfamily/HAD-like"/>
    <property type="match status" value="1"/>
</dbReference>
<sequence>MVADLIIFDCDGVLIDSEPASSHVLWQALQGAGVSISHAEVHRRFTGYSESDARRICTDELGLTDTDKLFADCRDNLYGEFARSLAPMAGMNALVRSLPQRKCVASNSTLERLKNSLGLFDLWNAFDPHIYSAEMVAHPKPAPDLFLLCAHKLDVDPAHCIVVDDSPHGIRGAVSAGMRAIGFVDPADPRAGRQAALTDAGAILVVTGADELAEALGAVAPALSCPPSPRDGADLTMSA</sequence>
<dbReference type="InterPro" id="IPR006439">
    <property type="entry name" value="HAD-SF_hydro_IA"/>
</dbReference>
<keyword evidence="6" id="KW-1185">Reference proteome</keyword>
<evidence type="ECO:0000256" key="4">
    <source>
        <dbReference type="ARBA" id="ARBA00022842"/>
    </source>
</evidence>
<dbReference type="SFLD" id="SFLDS00003">
    <property type="entry name" value="Haloacid_Dehalogenase"/>
    <property type="match status" value="1"/>
</dbReference>
<dbReference type="SUPFAM" id="SSF56784">
    <property type="entry name" value="HAD-like"/>
    <property type="match status" value="1"/>
</dbReference>
<dbReference type="Gene3D" id="1.10.150.240">
    <property type="entry name" value="Putative phosphatase, domain 2"/>
    <property type="match status" value="1"/>
</dbReference>
<proteinExistence type="inferred from homology"/>
<evidence type="ECO:0000313" key="5">
    <source>
        <dbReference type="EMBL" id="GLT05533.1"/>
    </source>
</evidence>
<comment type="caution">
    <text evidence="5">The sequence shown here is derived from an EMBL/GenBank/DDBJ whole genome shotgun (WGS) entry which is preliminary data.</text>
</comment>
<evidence type="ECO:0000256" key="1">
    <source>
        <dbReference type="ARBA" id="ARBA00001946"/>
    </source>
</evidence>
<comment type="similarity">
    <text evidence="2">Belongs to the HAD-like hydrolase superfamily. CbbY/CbbZ/Gph/YieH family.</text>
</comment>